<evidence type="ECO:0000313" key="2">
    <source>
        <dbReference type="EMBL" id="BAT10690.1"/>
    </source>
</evidence>
<evidence type="ECO:0000313" key="3">
    <source>
        <dbReference type="Proteomes" id="UP000059680"/>
    </source>
</evidence>
<dbReference type="AlphaFoldDB" id="A0A0N7KRQ7"/>
<reference evidence="3" key="1">
    <citation type="journal article" date="2005" name="Nature">
        <title>The map-based sequence of the rice genome.</title>
        <authorList>
            <consortium name="International rice genome sequencing project (IRGSP)"/>
            <person name="Matsumoto T."/>
            <person name="Wu J."/>
            <person name="Kanamori H."/>
            <person name="Katayose Y."/>
            <person name="Fujisawa M."/>
            <person name="Namiki N."/>
            <person name="Mizuno H."/>
            <person name="Yamamoto K."/>
            <person name="Antonio B.A."/>
            <person name="Baba T."/>
            <person name="Sakata K."/>
            <person name="Nagamura Y."/>
            <person name="Aoki H."/>
            <person name="Arikawa K."/>
            <person name="Arita K."/>
            <person name="Bito T."/>
            <person name="Chiden Y."/>
            <person name="Fujitsuka N."/>
            <person name="Fukunaka R."/>
            <person name="Hamada M."/>
            <person name="Harada C."/>
            <person name="Hayashi A."/>
            <person name="Hijishita S."/>
            <person name="Honda M."/>
            <person name="Hosokawa S."/>
            <person name="Ichikawa Y."/>
            <person name="Idonuma A."/>
            <person name="Iijima M."/>
            <person name="Ikeda M."/>
            <person name="Ikeno M."/>
            <person name="Ito K."/>
            <person name="Ito S."/>
            <person name="Ito T."/>
            <person name="Ito Y."/>
            <person name="Ito Y."/>
            <person name="Iwabuchi A."/>
            <person name="Kamiya K."/>
            <person name="Karasawa W."/>
            <person name="Kurita K."/>
            <person name="Katagiri S."/>
            <person name="Kikuta A."/>
            <person name="Kobayashi H."/>
            <person name="Kobayashi N."/>
            <person name="Machita K."/>
            <person name="Maehara T."/>
            <person name="Masukawa M."/>
            <person name="Mizubayashi T."/>
            <person name="Mukai Y."/>
            <person name="Nagasaki H."/>
            <person name="Nagata Y."/>
            <person name="Naito S."/>
            <person name="Nakashima M."/>
            <person name="Nakama Y."/>
            <person name="Nakamichi Y."/>
            <person name="Nakamura M."/>
            <person name="Meguro A."/>
            <person name="Negishi M."/>
            <person name="Ohta I."/>
            <person name="Ohta T."/>
            <person name="Okamoto M."/>
            <person name="Ono N."/>
            <person name="Saji S."/>
            <person name="Sakaguchi M."/>
            <person name="Sakai K."/>
            <person name="Shibata M."/>
            <person name="Shimokawa T."/>
            <person name="Song J."/>
            <person name="Takazaki Y."/>
            <person name="Terasawa K."/>
            <person name="Tsugane M."/>
            <person name="Tsuji K."/>
            <person name="Ueda S."/>
            <person name="Waki K."/>
            <person name="Yamagata H."/>
            <person name="Yamamoto M."/>
            <person name="Yamamoto S."/>
            <person name="Yamane H."/>
            <person name="Yoshiki S."/>
            <person name="Yoshihara R."/>
            <person name="Yukawa K."/>
            <person name="Zhong H."/>
            <person name="Yano M."/>
            <person name="Yuan Q."/>
            <person name="Ouyang S."/>
            <person name="Liu J."/>
            <person name="Jones K.M."/>
            <person name="Gansberger K."/>
            <person name="Moffat K."/>
            <person name="Hill J."/>
            <person name="Bera J."/>
            <person name="Fadrosh D."/>
            <person name="Jin S."/>
            <person name="Johri S."/>
            <person name="Kim M."/>
            <person name="Overton L."/>
            <person name="Reardon M."/>
            <person name="Tsitrin T."/>
            <person name="Vuong H."/>
            <person name="Weaver B."/>
            <person name="Ciecko A."/>
            <person name="Tallon L."/>
            <person name="Jackson J."/>
            <person name="Pai G."/>
            <person name="Aken S.V."/>
            <person name="Utterback T."/>
            <person name="Reidmuller S."/>
            <person name="Feldblyum T."/>
            <person name="Hsiao J."/>
            <person name="Zismann V."/>
            <person name="Iobst S."/>
            <person name="de Vazeille A.R."/>
            <person name="Buell C.R."/>
            <person name="Ying K."/>
            <person name="Li Y."/>
            <person name="Lu T."/>
            <person name="Huang Y."/>
            <person name="Zhao Q."/>
            <person name="Feng Q."/>
            <person name="Zhang L."/>
            <person name="Zhu J."/>
            <person name="Weng Q."/>
            <person name="Mu J."/>
            <person name="Lu Y."/>
            <person name="Fan D."/>
            <person name="Liu Y."/>
            <person name="Guan J."/>
            <person name="Zhang Y."/>
            <person name="Yu S."/>
            <person name="Liu X."/>
            <person name="Zhang Y."/>
            <person name="Hong G."/>
            <person name="Han B."/>
            <person name="Choisne N."/>
            <person name="Demange N."/>
            <person name="Orjeda G."/>
            <person name="Samain S."/>
            <person name="Cattolico L."/>
            <person name="Pelletier E."/>
            <person name="Couloux A."/>
            <person name="Segurens B."/>
            <person name="Wincker P."/>
            <person name="D'Hont A."/>
            <person name="Scarpelli C."/>
            <person name="Weissenbach J."/>
            <person name="Salanoubat M."/>
            <person name="Quetier F."/>
            <person name="Yu Y."/>
            <person name="Kim H.R."/>
            <person name="Rambo T."/>
            <person name="Currie J."/>
            <person name="Collura K."/>
            <person name="Luo M."/>
            <person name="Yang T."/>
            <person name="Ammiraju J.S.S."/>
            <person name="Engler F."/>
            <person name="Soderlund C."/>
            <person name="Wing R.A."/>
            <person name="Palmer L.E."/>
            <person name="de la Bastide M."/>
            <person name="Spiegel L."/>
            <person name="Nascimento L."/>
            <person name="Zutavern T."/>
            <person name="O'Shaughnessy A."/>
            <person name="Dike S."/>
            <person name="Dedhia N."/>
            <person name="Preston R."/>
            <person name="Balija V."/>
            <person name="McCombie W.R."/>
            <person name="Chow T."/>
            <person name="Chen H."/>
            <person name="Chung M."/>
            <person name="Chen C."/>
            <person name="Shaw J."/>
            <person name="Wu H."/>
            <person name="Hsiao K."/>
            <person name="Chao Y."/>
            <person name="Chu M."/>
            <person name="Cheng C."/>
            <person name="Hour A."/>
            <person name="Lee P."/>
            <person name="Lin S."/>
            <person name="Lin Y."/>
            <person name="Liou J."/>
            <person name="Liu S."/>
            <person name="Hsing Y."/>
            <person name="Raghuvanshi S."/>
            <person name="Mohanty A."/>
            <person name="Bharti A.K."/>
            <person name="Gaur A."/>
            <person name="Gupta V."/>
            <person name="Kumar D."/>
            <person name="Ravi V."/>
            <person name="Vij S."/>
            <person name="Kapur A."/>
            <person name="Khurana P."/>
            <person name="Khurana P."/>
            <person name="Khurana J.P."/>
            <person name="Tyagi A.K."/>
            <person name="Gaikwad K."/>
            <person name="Singh A."/>
            <person name="Dalal V."/>
            <person name="Srivastava S."/>
            <person name="Dixit A."/>
            <person name="Pal A.K."/>
            <person name="Ghazi I.A."/>
            <person name="Yadav M."/>
            <person name="Pandit A."/>
            <person name="Bhargava A."/>
            <person name="Sureshbabu K."/>
            <person name="Batra K."/>
            <person name="Sharma T.R."/>
            <person name="Mohapatra T."/>
            <person name="Singh N.K."/>
            <person name="Messing J."/>
            <person name="Nelson A.B."/>
            <person name="Fuks G."/>
            <person name="Kavchok S."/>
            <person name="Keizer G."/>
            <person name="Linton E."/>
            <person name="Llaca V."/>
            <person name="Song R."/>
            <person name="Tanyolac B."/>
            <person name="Young S."/>
            <person name="Ho-Il K."/>
            <person name="Hahn J.H."/>
            <person name="Sangsakoo G."/>
            <person name="Vanavichit A."/>
            <person name="de Mattos Luiz.A.T."/>
            <person name="Zimmer P.D."/>
            <person name="Malone G."/>
            <person name="Dellagostin O."/>
            <person name="de Oliveira A.C."/>
            <person name="Bevan M."/>
            <person name="Bancroft I."/>
            <person name="Minx P."/>
            <person name="Cordum H."/>
            <person name="Wilson R."/>
            <person name="Cheng Z."/>
            <person name="Jin W."/>
            <person name="Jiang J."/>
            <person name="Leong S.A."/>
            <person name="Iwama H."/>
            <person name="Gojobori T."/>
            <person name="Itoh T."/>
            <person name="Niimura Y."/>
            <person name="Fujii Y."/>
            <person name="Habara T."/>
            <person name="Sakai H."/>
            <person name="Sato Y."/>
            <person name="Wilson G."/>
            <person name="Kumar K."/>
            <person name="McCouch S."/>
            <person name="Juretic N."/>
            <person name="Hoen D."/>
            <person name="Wright S."/>
            <person name="Bruskiewich R."/>
            <person name="Bureau T."/>
            <person name="Miyao A."/>
            <person name="Hirochika H."/>
            <person name="Nishikawa T."/>
            <person name="Kadowaki K."/>
            <person name="Sugiura M."/>
            <person name="Burr B."/>
            <person name="Sasaki T."/>
        </authorList>
    </citation>
    <scope>NUCLEOTIDE SEQUENCE [LARGE SCALE GENOMIC DNA]</scope>
    <source>
        <strain evidence="3">cv. Nipponbare</strain>
    </source>
</reference>
<keyword evidence="3" id="KW-1185">Reference proteome</keyword>
<accession>A0A0N7KRQ7</accession>
<dbReference type="EMBL" id="AP014966">
    <property type="protein sequence ID" value="BAT10690.1"/>
    <property type="molecule type" value="Genomic_DNA"/>
</dbReference>
<reference evidence="2 3" key="2">
    <citation type="journal article" date="2013" name="Plant Cell Physiol.">
        <title>Rice Annotation Project Database (RAP-DB): an integrative and interactive database for rice genomics.</title>
        <authorList>
            <person name="Sakai H."/>
            <person name="Lee S.S."/>
            <person name="Tanaka T."/>
            <person name="Numa H."/>
            <person name="Kim J."/>
            <person name="Kawahara Y."/>
            <person name="Wakimoto H."/>
            <person name="Yang C.C."/>
            <person name="Iwamoto M."/>
            <person name="Abe T."/>
            <person name="Yamada Y."/>
            <person name="Muto A."/>
            <person name="Inokuchi H."/>
            <person name="Ikemura T."/>
            <person name="Matsumoto T."/>
            <person name="Sasaki T."/>
            <person name="Itoh T."/>
        </authorList>
    </citation>
    <scope>NUCLEOTIDE SEQUENCE [LARGE SCALE GENOMIC DNA]</scope>
    <source>
        <strain evidence="3">cv. Nipponbare</strain>
    </source>
</reference>
<organism evidence="2 3">
    <name type="scientific">Oryza sativa subsp. japonica</name>
    <name type="common">Rice</name>
    <dbReference type="NCBI Taxonomy" id="39947"/>
    <lineage>
        <taxon>Eukaryota</taxon>
        <taxon>Viridiplantae</taxon>
        <taxon>Streptophyta</taxon>
        <taxon>Embryophyta</taxon>
        <taxon>Tracheophyta</taxon>
        <taxon>Spermatophyta</taxon>
        <taxon>Magnoliopsida</taxon>
        <taxon>Liliopsida</taxon>
        <taxon>Poales</taxon>
        <taxon>Poaceae</taxon>
        <taxon>BOP clade</taxon>
        <taxon>Oryzoideae</taxon>
        <taxon>Oryzeae</taxon>
        <taxon>Oryzinae</taxon>
        <taxon>Oryza</taxon>
        <taxon>Oryza sativa</taxon>
    </lineage>
</organism>
<dbReference type="SMR" id="A0A0N7KRQ7"/>
<protein>
    <submittedName>
        <fullName evidence="2">Os10g0393900 protein</fullName>
    </submittedName>
</protein>
<feature type="non-terminal residue" evidence="2">
    <location>
        <position position="1"/>
    </location>
</feature>
<evidence type="ECO:0000256" key="1">
    <source>
        <dbReference type="SAM" id="MobiDB-lite"/>
    </source>
</evidence>
<name>A0A0N7KRQ7_ORYSJ</name>
<feature type="region of interest" description="Disordered" evidence="1">
    <location>
        <begin position="141"/>
        <end position="165"/>
    </location>
</feature>
<dbReference type="Proteomes" id="UP000059680">
    <property type="component" value="Chromosome 10"/>
</dbReference>
<feature type="compositionally biased region" description="Basic and acidic residues" evidence="1">
    <location>
        <begin position="52"/>
        <end position="68"/>
    </location>
</feature>
<sequence length="165" mass="17795">HGAGDVPVGRLGEVHAVPRHVRRRVRARRRPRRAAECRHVEVVRAGAGAAARGERRAPEPVPPRRGDDVGDGAVEVGVGHDDGRAWVRAAELGDGAAQLAVVVLGEAVQPRHAAGLRVVVVAGDAAAALVEREQLRLAAERYHPRHHHRRRSGGDHLLQHTHTHT</sequence>
<feature type="region of interest" description="Disordered" evidence="1">
    <location>
        <begin position="48"/>
        <end position="76"/>
    </location>
</feature>
<gene>
    <name evidence="2" type="ordered locus">Os10g0393900</name>
    <name evidence="2" type="ORF">OSNPB_100393900</name>
</gene>
<reference evidence="2 3" key="3">
    <citation type="journal article" date="2013" name="Rice">
        <title>Improvement of the Oryza sativa Nipponbare reference genome using next generation sequence and optical map data.</title>
        <authorList>
            <person name="Kawahara Y."/>
            <person name="de la Bastide M."/>
            <person name="Hamilton J.P."/>
            <person name="Kanamori H."/>
            <person name="McCombie W.R."/>
            <person name="Ouyang S."/>
            <person name="Schwartz D.C."/>
            <person name="Tanaka T."/>
            <person name="Wu J."/>
            <person name="Zhou S."/>
            <person name="Childs K.L."/>
            <person name="Davidson R.M."/>
            <person name="Lin H."/>
            <person name="Quesada-Ocampo L."/>
            <person name="Vaillancourt B."/>
            <person name="Sakai H."/>
            <person name="Lee S.S."/>
            <person name="Kim J."/>
            <person name="Numa H."/>
            <person name="Itoh T."/>
            <person name="Buell C.R."/>
            <person name="Matsumoto T."/>
        </authorList>
    </citation>
    <scope>NUCLEOTIDE SEQUENCE [LARGE SCALE GENOMIC DNA]</scope>
    <source>
        <strain evidence="3">cv. Nipponbare</strain>
    </source>
</reference>
<dbReference type="PaxDb" id="39947-A0A0N7KRQ7"/>
<proteinExistence type="predicted"/>
<dbReference type="Gramene" id="Os10t0393900-00">
    <property type="protein sequence ID" value="Os10t0393900-00"/>
    <property type="gene ID" value="Os10g0393900"/>
</dbReference>
<dbReference type="InParanoid" id="A0A0N7KRQ7"/>